<proteinExistence type="predicted"/>
<dbReference type="Pfam" id="PF03431">
    <property type="entry name" value="RNA_replicase_B"/>
    <property type="match status" value="1"/>
</dbReference>
<evidence type="ECO:0000256" key="3">
    <source>
        <dbReference type="ARBA" id="ARBA00022679"/>
    </source>
</evidence>
<dbReference type="EC" id="2.7.7.48" evidence="1"/>
<evidence type="ECO:0000313" key="11">
    <source>
        <dbReference type="EMBL" id="QDH87716.1"/>
    </source>
</evidence>
<keyword evidence="4" id="KW-0548">Nucleotidyltransferase</keyword>
<feature type="domain" description="RdRp catalytic" evidence="10">
    <location>
        <begin position="243"/>
        <end position="381"/>
    </location>
</feature>
<evidence type="ECO:0000256" key="5">
    <source>
        <dbReference type="ARBA" id="ARBA00022741"/>
    </source>
</evidence>
<protein>
    <recommendedName>
        <fullName evidence="1">RNA-directed RNA polymerase</fullName>
        <ecNumber evidence="1">2.7.7.48</ecNumber>
    </recommendedName>
    <alternativeName>
        <fullName evidence="7">RNA replicase beta chain</fullName>
    </alternativeName>
</protein>
<keyword evidence="6" id="KW-0693">Viral RNA replication</keyword>
<evidence type="ECO:0000259" key="10">
    <source>
        <dbReference type="PROSITE" id="PS50522"/>
    </source>
</evidence>
<dbReference type="GO" id="GO:0003968">
    <property type="term" value="F:RNA-directed RNA polymerase activity"/>
    <property type="evidence" value="ECO:0007669"/>
    <property type="project" value="UniProtKB-KW"/>
</dbReference>
<evidence type="ECO:0000256" key="8">
    <source>
        <dbReference type="ARBA" id="ARBA00048744"/>
    </source>
</evidence>
<keyword evidence="9" id="KW-0460">Magnesium</keyword>
<keyword evidence="9" id="KW-0479">Metal-binding</keyword>
<dbReference type="InterPro" id="IPR005093">
    <property type="entry name" value="RNArep_beta"/>
</dbReference>
<keyword evidence="5" id="KW-0547">Nucleotide-binding</keyword>
<dbReference type="GO" id="GO:0039694">
    <property type="term" value="P:viral RNA genome replication"/>
    <property type="evidence" value="ECO:0007669"/>
    <property type="project" value="InterPro"/>
</dbReference>
<feature type="binding site" evidence="9">
    <location>
        <position position="258"/>
    </location>
    <ligand>
        <name>Mg(2+)</name>
        <dbReference type="ChEBI" id="CHEBI:18420"/>
        <label>2</label>
    </ligand>
</feature>
<comment type="cofactor">
    <cofactor evidence="9">
        <name>Mg(2+)</name>
        <dbReference type="ChEBI" id="CHEBI:18420"/>
    </cofactor>
    <text evidence="9">Binds 2 Mg(2+) per subunit.</text>
</comment>
<dbReference type="GO" id="GO:0046872">
    <property type="term" value="F:metal ion binding"/>
    <property type="evidence" value="ECO:0007669"/>
    <property type="project" value="UniProtKB-KW"/>
</dbReference>
<evidence type="ECO:0000256" key="7">
    <source>
        <dbReference type="ARBA" id="ARBA00030248"/>
    </source>
</evidence>
<sequence length="588" mass="66566">MRSHAMVKCLKADLSSYLPSTFDETSFSPAQADAEGWTHQNVAAGLLLTGVLKKYAPKGQSAEAVLKTLKKFEDLNTSLHFDLPNPGDDESTAYLLSLFKDEMWKVLDWEIDGRNLDLEFIRDHFAAGPGASRLANSRNFYTKMFDSNHSHTSAYVLALFRAAICESETWVSAFEHWSKTFEPQMVSGNTLFTVKKNSEISRTCCTEPLINMLMQKATGSFIEYRCKRSLGIDLASQPDINRKMARIGAETGSFGTTDLSSASDSIAVSLCEWACPPTFFKWLRLFRSETTRFPNGQEKELRMISTMGNGFTFPLETVIFACAVRAVYQSKGLSARFDGDNRNAAVFGDDIIVRKDCFDTVNQFLRRLGFTVNESKSFNTGSFRESCGFDYFGCTNVRPVFVESLETPQDVYSSFNRLSRWSAEHRIPLGRTLVYLAKLARFLPVPFSWADDSGFKVPRVHAPKTYGTDFWHRFKFLKPLSTIQPVPVGPVDAKNLGYKDYNPYGWELCFLGGYARNPGGTFLTCDDPENVNTRKDDGINRRPYQGEVLPRRLRTGTIPYWDWFGAEDTGRFGRCSFQYWEVLVAQIF</sequence>
<evidence type="ECO:0000256" key="4">
    <source>
        <dbReference type="ARBA" id="ARBA00022695"/>
    </source>
</evidence>
<dbReference type="EMBL" id="MN033580">
    <property type="protein sequence ID" value="QDH87716.1"/>
    <property type="molecule type" value="Genomic_RNA"/>
</dbReference>
<feature type="binding site" evidence="9">
    <location>
        <position position="349"/>
    </location>
    <ligand>
        <name>Mg(2+)</name>
        <dbReference type="ChEBI" id="CHEBI:18420"/>
        <label>2</label>
    </ligand>
</feature>
<gene>
    <name evidence="11" type="ORF">H2Rhizo33614_000001</name>
</gene>
<keyword evidence="2 11" id="KW-0696">RNA-directed RNA polymerase</keyword>
<feature type="binding site" evidence="9">
    <location>
        <position position="350"/>
    </location>
    <ligand>
        <name>Mg(2+)</name>
        <dbReference type="ChEBI" id="CHEBI:18420"/>
        <label>2</label>
    </ligand>
</feature>
<name>A0A514D271_9VIRU</name>
<organism evidence="11">
    <name type="scientific">Leviviridae sp</name>
    <dbReference type="NCBI Taxonomy" id="2027243"/>
    <lineage>
        <taxon>Viruses</taxon>
        <taxon>Riboviria</taxon>
        <taxon>Orthornavirae</taxon>
        <taxon>Lenarviricota</taxon>
        <taxon>Leviviricetes</taxon>
        <taxon>Norzivirales</taxon>
        <taxon>Fiersviridae</taxon>
    </lineage>
</organism>
<evidence type="ECO:0000256" key="1">
    <source>
        <dbReference type="ARBA" id="ARBA00012494"/>
    </source>
</evidence>
<evidence type="ECO:0000256" key="9">
    <source>
        <dbReference type="PIRSR" id="PIRSR605093-1"/>
    </source>
</evidence>
<dbReference type="PROSITE" id="PS50522">
    <property type="entry name" value="RDRP_PHAGE"/>
    <property type="match status" value="1"/>
</dbReference>
<comment type="catalytic activity">
    <reaction evidence="8">
        <text>RNA(n) + a ribonucleoside 5'-triphosphate = RNA(n+1) + diphosphate</text>
        <dbReference type="Rhea" id="RHEA:21248"/>
        <dbReference type="Rhea" id="RHEA-COMP:14527"/>
        <dbReference type="Rhea" id="RHEA-COMP:17342"/>
        <dbReference type="ChEBI" id="CHEBI:33019"/>
        <dbReference type="ChEBI" id="CHEBI:61557"/>
        <dbReference type="ChEBI" id="CHEBI:140395"/>
        <dbReference type="EC" id="2.7.7.48"/>
    </reaction>
</comment>
<dbReference type="InterPro" id="IPR007096">
    <property type="entry name" value="RNA-dir_Rpol_cat_phage"/>
</dbReference>
<keyword evidence="3" id="KW-0808">Transferase</keyword>
<reference evidence="11" key="1">
    <citation type="submission" date="2019-05" db="EMBL/GenBank/DDBJ databases">
        <title>Metatranscriptomic reconstruction reveals RNA viruses with the potential to shape carbon cycling in soil.</title>
        <authorList>
            <person name="Starr E.P."/>
            <person name="Nuccio E."/>
            <person name="Pett-Ridge J."/>
            <person name="Banfield J.F."/>
            <person name="Firestone M.K."/>
        </authorList>
    </citation>
    <scope>NUCLEOTIDE SEQUENCE</scope>
    <source>
        <strain evidence="11">H2_Rhizo_33_scaffold_614</strain>
    </source>
</reference>
<accession>A0A514D271</accession>
<dbReference type="InterPro" id="IPR043502">
    <property type="entry name" value="DNA/RNA_pol_sf"/>
</dbReference>
<dbReference type="GO" id="GO:0000166">
    <property type="term" value="F:nucleotide binding"/>
    <property type="evidence" value="ECO:0007669"/>
    <property type="project" value="UniProtKB-KW"/>
</dbReference>
<dbReference type="SUPFAM" id="SSF56672">
    <property type="entry name" value="DNA/RNA polymerases"/>
    <property type="match status" value="1"/>
</dbReference>
<evidence type="ECO:0000256" key="6">
    <source>
        <dbReference type="ARBA" id="ARBA00022953"/>
    </source>
</evidence>
<evidence type="ECO:0000256" key="2">
    <source>
        <dbReference type="ARBA" id="ARBA00022484"/>
    </source>
</evidence>